<evidence type="ECO:0000256" key="4">
    <source>
        <dbReference type="ARBA" id="ARBA00022801"/>
    </source>
</evidence>
<dbReference type="InterPro" id="IPR002589">
    <property type="entry name" value="Macro_dom"/>
</dbReference>
<evidence type="ECO:0000256" key="6">
    <source>
        <dbReference type="ARBA" id="ARBA00023128"/>
    </source>
</evidence>
<evidence type="ECO:0000313" key="10">
    <source>
        <dbReference type="Proteomes" id="UP001218218"/>
    </source>
</evidence>
<dbReference type="Pfam" id="PF01661">
    <property type="entry name" value="Macro"/>
    <property type="match status" value="1"/>
</dbReference>
<keyword evidence="4" id="KW-0378">Hydrolase</keyword>
<dbReference type="PANTHER" id="PTHR11106:SF121">
    <property type="entry name" value="ADP-RIBOSE 1''-PHOSPHATE PHOSPHATASE"/>
    <property type="match status" value="1"/>
</dbReference>
<comment type="cofactor">
    <cofactor evidence="1">
        <name>Zn(2+)</name>
        <dbReference type="ChEBI" id="CHEBI:29105"/>
    </cofactor>
</comment>
<keyword evidence="10" id="KW-1185">Reference proteome</keyword>
<protein>
    <submittedName>
        <fullName evidence="9">Appr-1-p processing enzyme family protein</fullName>
    </submittedName>
</protein>
<evidence type="ECO:0000259" key="8">
    <source>
        <dbReference type="PROSITE" id="PS51154"/>
    </source>
</evidence>
<dbReference type="SUPFAM" id="SSF52467">
    <property type="entry name" value="DHS-like NAD/FAD-binding domain"/>
    <property type="match status" value="1"/>
</dbReference>
<dbReference type="InterPro" id="IPR029035">
    <property type="entry name" value="DHS-like_NAD/FAD-binding_dom"/>
</dbReference>
<name>A0AAD6ZGK2_9AGAR</name>
<dbReference type="EMBL" id="JARIHO010000049">
    <property type="protein sequence ID" value="KAJ7321825.1"/>
    <property type="molecule type" value="Genomic_DNA"/>
</dbReference>
<reference evidence="9" key="1">
    <citation type="submission" date="2023-03" db="EMBL/GenBank/DDBJ databases">
        <title>Massive genome expansion in bonnet fungi (Mycena s.s.) driven by repeated elements and novel gene families across ecological guilds.</title>
        <authorList>
            <consortium name="Lawrence Berkeley National Laboratory"/>
            <person name="Harder C.B."/>
            <person name="Miyauchi S."/>
            <person name="Viragh M."/>
            <person name="Kuo A."/>
            <person name="Thoen E."/>
            <person name="Andreopoulos B."/>
            <person name="Lu D."/>
            <person name="Skrede I."/>
            <person name="Drula E."/>
            <person name="Henrissat B."/>
            <person name="Morin E."/>
            <person name="Kohler A."/>
            <person name="Barry K."/>
            <person name="LaButti K."/>
            <person name="Morin E."/>
            <person name="Salamov A."/>
            <person name="Lipzen A."/>
            <person name="Mereny Z."/>
            <person name="Hegedus B."/>
            <person name="Baldrian P."/>
            <person name="Stursova M."/>
            <person name="Weitz H."/>
            <person name="Taylor A."/>
            <person name="Grigoriev I.V."/>
            <person name="Nagy L.G."/>
            <person name="Martin F."/>
            <person name="Kauserud H."/>
        </authorList>
    </citation>
    <scope>NUCLEOTIDE SEQUENCE</scope>
    <source>
        <strain evidence="9">CBHHK002</strain>
    </source>
</reference>
<dbReference type="SMART" id="SM00506">
    <property type="entry name" value="A1pp"/>
    <property type="match status" value="1"/>
</dbReference>
<dbReference type="GO" id="GO:0016798">
    <property type="term" value="F:hydrolase activity, acting on glycosyl bonds"/>
    <property type="evidence" value="ECO:0007669"/>
    <property type="project" value="UniProtKB-KW"/>
</dbReference>
<evidence type="ECO:0000256" key="2">
    <source>
        <dbReference type="ARBA" id="ARBA00004173"/>
    </source>
</evidence>
<accession>A0AAD6ZGK2</accession>
<dbReference type="GO" id="GO:0046872">
    <property type="term" value="F:metal ion binding"/>
    <property type="evidence" value="ECO:0007669"/>
    <property type="project" value="UniProtKB-KW"/>
</dbReference>
<organism evidence="9 10">
    <name type="scientific">Mycena albidolilacea</name>
    <dbReference type="NCBI Taxonomy" id="1033008"/>
    <lineage>
        <taxon>Eukaryota</taxon>
        <taxon>Fungi</taxon>
        <taxon>Dikarya</taxon>
        <taxon>Basidiomycota</taxon>
        <taxon>Agaricomycotina</taxon>
        <taxon>Agaricomycetes</taxon>
        <taxon>Agaricomycetidae</taxon>
        <taxon>Agaricales</taxon>
        <taxon>Marasmiineae</taxon>
        <taxon>Mycenaceae</taxon>
        <taxon>Mycena</taxon>
    </lineage>
</organism>
<dbReference type="SUPFAM" id="SSF52949">
    <property type="entry name" value="Macro domain-like"/>
    <property type="match status" value="1"/>
</dbReference>
<dbReference type="Gene3D" id="3.40.220.10">
    <property type="entry name" value="Leucine Aminopeptidase, subunit E, domain 1"/>
    <property type="match status" value="1"/>
</dbReference>
<evidence type="ECO:0000256" key="7">
    <source>
        <dbReference type="ARBA" id="ARBA00023295"/>
    </source>
</evidence>
<keyword evidence="5" id="KW-0862">Zinc</keyword>
<dbReference type="PANTHER" id="PTHR11106">
    <property type="entry name" value="GANGLIOSIDE INDUCED DIFFERENTIATION ASSOCIATED PROTEIN 2-RELATED"/>
    <property type="match status" value="1"/>
</dbReference>
<keyword evidence="3" id="KW-0479">Metal-binding</keyword>
<dbReference type="InterPro" id="IPR043472">
    <property type="entry name" value="Macro_dom-like"/>
</dbReference>
<keyword evidence="6" id="KW-0496">Mitochondrion</keyword>
<feature type="domain" description="Macro" evidence="8">
    <location>
        <begin position="107"/>
        <end position="303"/>
    </location>
</feature>
<dbReference type="AlphaFoldDB" id="A0AAD6ZGK2"/>
<comment type="caution">
    <text evidence="9">The sequence shown here is derived from an EMBL/GenBank/DDBJ whole genome shotgun (WGS) entry which is preliminary data.</text>
</comment>
<dbReference type="PROSITE" id="PS51154">
    <property type="entry name" value="MACRO"/>
    <property type="match status" value="1"/>
</dbReference>
<keyword evidence="7" id="KW-0326">Glycosidase</keyword>
<evidence type="ECO:0000256" key="5">
    <source>
        <dbReference type="ARBA" id="ARBA00022833"/>
    </source>
</evidence>
<proteinExistence type="predicted"/>
<dbReference type="Proteomes" id="UP001218218">
    <property type="component" value="Unassembled WGS sequence"/>
</dbReference>
<evidence type="ECO:0000256" key="3">
    <source>
        <dbReference type="ARBA" id="ARBA00022723"/>
    </source>
</evidence>
<evidence type="ECO:0000256" key="1">
    <source>
        <dbReference type="ARBA" id="ARBA00001947"/>
    </source>
</evidence>
<sequence length="637" mass="68776">MTVLSLTEYRSLIDLSPPAGLPDQTAASQDNVDDAYRIALDYLDPEDALSHLDDDAAVHALLTVRHADEGPLPSNALQAVDTILAAKLTGSTLTPADSIPALTSLFPSPSTALPSSFSRISFYRGDITRISSPGLAIANACNSALLGCFKPSHMCVDNVIHSAAGPRLRADCYTIMEAQGNLEPDGCAKVTKAWSLPSGYVIHTVGPRLGRGASPSEEEEEALSRCYTSCLDVADELGTIDAVAFPCISTGLFAFPGDTAARLALQAVDKWLAVHPNTNMRVIFTLFLPADVAHYTQALPLVFPSVAAETLKKLRPLIPPEVIERIKNADAIMIRAGAGMSVDAVHKELGLGLDYTSPTVFSTLYPGLVKSSNMRCLYDTVRCSSFTVDASSNSLFFSIENTACAFRLLHPHTILSWGQTPVYEALRKLVHTVAPTDHFIVTSNADRLFYQSGFDPARIYTPQGTYTLLQCMQPCAPDAYFPIQPFIDRALPHLDRATMRFPSDALFDGLRPRCPRCGSADVFLNVRAADWFLETPQAAAHAAYETFVARCAADGRRLVLLELGCGFNTPSVIRWPGERMAAEGEGNVTLVRVNGGARHAAVPAELVRQGTGFGMNMGAMEFLEALEDVGVYRSQDT</sequence>
<gene>
    <name evidence="9" type="ORF">DFH08DRAFT_788433</name>
</gene>
<dbReference type="Gene3D" id="3.40.50.1220">
    <property type="entry name" value="TPP-binding domain"/>
    <property type="match status" value="1"/>
</dbReference>
<evidence type="ECO:0000313" key="9">
    <source>
        <dbReference type="EMBL" id="KAJ7321825.1"/>
    </source>
</evidence>
<dbReference type="GO" id="GO:0005739">
    <property type="term" value="C:mitochondrion"/>
    <property type="evidence" value="ECO:0007669"/>
    <property type="project" value="UniProtKB-SubCell"/>
</dbReference>
<comment type="subcellular location">
    <subcellularLocation>
        <location evidence="2">Mitochondrion</location>
    </subcellularLocation>
</comment>